<organism evidence="2 3">
    <name type="scientific">Lactuca saligna</name>
    <name type="common">Willowleaf lettuce</name>
    <dbReference type="NCBI Taxonomy" id="75948"/>
    <lineage>
        <taxon>Eukaryota</taxon>
        <taxon>Viridiplantae</taxon>
        <taxon>Streptophyta</taxon>
        <taxon>Embryophyta</taxon>
        <taxon>Tracheophyta</taxon>
        <taxon>Spermatophyta</taxon>
        <taxon>Magnoliopsida</taxon>
        <taxon>eudicotyledons</taxon>
        <taxon>Gunneridae</taxon>
        <taxon>Pentapetalae</taxon>
        <taxon>asterids</taxon>
        <taxon>campanulids</taxon>
        <taxon>Asterales</taxon>
        <taxon>Asteraceae</taxon>
        <taxon>Cichorioideae</taxon>
        <taxon>Cichorieae</taxon>
        <taxon>Lactucinae</taxon>
        <taxon>Lactuca</taxon>
    </lineage>
</organism>
<evidence type="ECO:0000313" key="3">
    <source>
        <dbReference type="Proteomes" id="UP001177003"/>
    </source>
</evidence>
<evidence type="ECO:0000313" key="2">
    <source>
        <dbReference type="EMBL" id="CAI9260936.1"/>
    </source>
</evidence>
<sequence length="357" mass="41176">MPEQMSASSYFIPPEIVIDMFLRLPVKTLIRCTSVCKSCYRPECRDNGYLLLGCTNFCHIVCDRSFKSLYAVETPFAVGPNRKSSLNFIGSCNGLLCLAPGLEYNLGNDVYIWNPSIRSHKKLPPSQFSDEFTDERWMVSRLGFGFHESTNDYKVIRLIYFPECRNFTSVDAAPLVEVYSLKTDSWRIIRTEVPPIVTQSVVTFHKGFFYWMGFKSIRDDPMENYIMSFDLDNEKFKEIEQPSVDFPFSLLSVRGSSGSLFAIYSKFFGGQNDILVLWKMDEYSKSWTKAYTIQCNRGVWWTIGFTKSGKFLYANLEKKLVSFDLESLETQVHDLGISFSRSAVDINYMESLLLFDH</sequence>
<gene>
    <name evidence="2" type="ORF">LSALG_LOCUS1752</name>
</gene>
<dbReference type="SUPFAM" id="SSF81383">
    <property type="entry name" value="F-box domain"/>
    <property type="match status" value="1"/>
</dbReference>
<dbReference type="SUPFAM" id="SSF50965">
    <property type="entry name" value="Galactose oxidase, central domain"/>
    <property type="match status" value="1"/>
</dbReference>
<reference evidence="2" key="1">
    <citation type="submission" date="2023-04" db="EMBL/GenBank/DDBJ databases">
        <authorList>
            <person name="Vijverberg K."/>
            <person name="Xiong W."/>
            <person name="Schranz E."/>
        </authorList>
    </citation>
    <scope>NUCLEOTIDE SEQUENCE</scope>
</reference>
<dbReference type="InterPro" id="IPR050796">
    <property type="entry name" value="SCF_F-box_component"/>
</dbReference>
<dbReference type="NCBIfam" id="TIGR01640">
    <property type="entry name" value="F_box_assoc_1"/>
    <property type="match status" value="1"/>
</dbReference>
<dbReference type="AlphaFoldDB" id="A0AA35ULZ3"/>
<dbReference type="PANTHER" id="PTHR31672:SF13">
    <property type="entry name" value="F-BOX PROTEIN CPR30-LIKE"/>
    <property type="match status" value="1"/>
</dbReference>
<dbReference type="InterPro" id="IPR036047">
    <property type="entry name" value="F-box-like_dom_sf"/>
</dbReference>
<feature type="domain" description="F-box associated beta-propeller type 1" evidence="1">
    <location>
        <begin position="83"/>
        <end position="332"/>
    </location>
</feature>
<evidence type="ECO:0000259" key="1">
    <source>
        <dbReference type="Pfam" id="PF07734"/>
    </source>
</evidence>
<dbReference type="InterPro" id="IPR006527">
    <property type="entry name" value="F-box-assoc_dom_typ1"/>
</dbReference>
<protein>
    <recommendedName>
        <fullName evidence="1">F-box associated beta-propeller type 1 domain-containing protein</fullName>
    </recommendedName>
</protein>
<dbReference type="Pfam" id="PF07734">
    <property type="entry name" value="FBA_1"/>
    <property type="match status" value="1"/>
</dbReference>
<dbReference type="EMBL" id="OX465086">
    <property type="protein sequence ID" value="CAI9260936.1"/>
    <property type="molecule type" value="Genomic_DNA"/>
</dbReference>
<dbReference type="Proteomes" id="UP001177003">
    <property type="component" value="Chromosome 0"/>
</dbReference>
<keyword evidence="3" id="KW-1185">Reference proteome</keyword>
<dbReference type="InterPro" id="IPR011043">
    <property type="entry name" value="Gal_Oxase/kelch_b-propeller"/>
</dbReference>
<name>A0AA35ULZ3_LACSI</name>
<dbReference type="InterPro" id="IPR017451">
    <property type="entry name" value="F-box-assoc_interact_dom"/>
</dbReference>
<dbReference type="PANTHER" id="PTHR31672">
    <property type="entry name" value="BNACNNG10540D PROTEIN"/>
    <property type="match status" value="1"/>
</dbReference>
<proteinExistence type="predicted"/>
<accession>A0AA35ULZ3</accession>